<evidence type="ECO:0000313" key="2">
    <source>
        <dbReference type="EMBL" id="RLU22435.1"/>
    </source>
</evidence>
<dbReference type="EC" id="3.1.-.-" evidence="1"/>
<feature type="active site" evidence="1">
    <location>
        <position position="370"/>
    </location>
</feature>
<dbReference type="Proteomes" id="UP000279307">
    <property type="component" value="Chromosome 5"/>
</dbReference>
<dbReference type="GO" id="GO:0006264">
    <property type="term" value="P:mitochondrial DNA replication"/>
    <property type="evidence" value="ECO:0007669"/>
    <property type="project" value="TreeGrafter"/>
</dbReference>
<dbReference type="EMBL" id="QOIP01000005">
    <property type="protein sequence ID" value="RLU22435.1"/>
    <property type="molecule type" value="Genomic_DNA"/>
</dbReference>
<dbReference type="OrthoDB" id="5777131at2759"/>
<dbReference type="PANTHER" id="PTHR31340:SF3">
    <property type="entry name" value="MITOCHONDRIAL GENOME MAINTENANCE EXONUCLEASE 1"/>
    <property type="match status" value="1"/>
</dbReference>
<reference evidence="2" key="1">
    <citation type="journal article" date="2018" name="Genome Res.">
        <title>The genomic architecture and molecular evolution of ant odorant receptors.</title>
        <authorList>
            <person name="McKenzie S.K."/>
            <person name="Kronauer D.J.C."/>
        </authorList>
    </citation>
    <scope>NUCLEOTIDE SEQUENCE [LARGE SCALE GENOMIC DNA]</scope>
    <source>
        <strain evidence="2">Clonal line C1</strain>
    </source>
</reference>
<dbReference type="HAMAP" id="MF_03030">
    <property type="entry name" value="MGME1"/>
    <property type="match status" value="1"/>
</dbReference>
<dbReference type="AlphaFoldDB" id="A0A3L8DPR6"/>
<keyword evidence="1" id="KW-0540">Nuclease</keyword>
<keyword evidence="1" id="KW-0269">Exonuclease</keyword>
<dbReference type="GO" id="GO:0008297">
    <property type="term" value="F:single-stranded DNA exodeoxyribonuclease activity"/>
    <property type="evidence" value="ECO:0007669"/>
    <property type="project" value="UniProtKB-UniRule"/>
</dbReference>
<gene>
    <name evidence="2" type="ORF">DMN91_004713</name>
</gene>
<name>A0A3L8DPR6_OOCBI</name>
<dbReference type="PANTHER" id="PTHR31340">
    <property type="entry name" value="MITOCHONDRIAL GENOME MAINTENANCE EXONUCLEASE 1"/>
    <property type="match status" value="1"/>
</dbReference>
<comment type="function">
    <text evidence="1">Metal-dependent single-stranded DNA (ssDNA) exonuclease involved in mitochondrial genome maintenance.</text>
</comment>
<keyword evidence="1" id="KW-0496">Mitochondrion</keyword>
<organism evidence="2">
    <name type="scientific">Ooceraea biroi</name>
    <name type="common">Clonal raider ant</name>
    <name type="synonym">Cerapachys biroi</name>
    <dbReference type="NCBI Taxonomy" id="2015173"/>
    <lineage>
        <taxon>Eukaryota</taxon>
        <taxon>Metazoa</taxon>
        <taxon>Ecdysozoa</taxon>
        <taxon>Arthropoda</taxon>
        <taxon>Hexapoda</taxon>
        <taxon>Insecta</taxon>
        <taxon>Pterygota</taxon>
        <taxon>Neoptera</taxon>
        <taxon>Endopterygota</taxon>
        <taxon>Hymenoptera</taxon>
        <taxon>Apocrita</taxon>
        <taxon>Aculeata</taxon>
        <taxon>Formicoidea</taxon>
        <taxon>Formicidae</taxon>
        <taxon>Dorylinae</taxon>
        <taxon>Ooceraea</taxon>
    </lineage>
</organism>
<sequence length="462" mass="52535">MLIHKTTVMLRTKCVLRLMSFNVQSTCQASFKKDSTKGNRKKKLMKEFKTVFGQLVETKAEKKKRLKLEEKGKIPQQESNQNNTELFWVLENCHKNLQSITVPAKSKDEVFESQIVKNEKNISLPEKNETVREIDDEISNQTCNLSVMTKASSNKNRNKVISAMETLCPDQNVKEDGNIHNNASLPNSNVSNMENANAKYNVHSNSERPSNIIIKNLLSFPIISNKQESFKESTQSTEILSISGLDDPKTFKFPSVTKILTHTMPLESKLALEAWKKRMIEKLGEEGFEMHQKALLEDGASLHTCIAQNLLGKEFELPPRTEPVFKSVQSVLEDVCQVKAIETHVAHTKLHYKGVIDCVASYRGENYVIDWKKSDKKKLNLKETYDGPAQVAAYIGAINASNLYPFVIKRGLLVIAYTCGTPASVHEICNNTLQHYWTIWLHRLQKYYVETANNDDNENIPQ</sequence>
<feature type="active site" evidence="1">
    <location>
        <position position="357"/>
    </location>
</feature>
<feature type="active site" evidence="1">
    <location>
        <position position="372"/>
    </location>
</feature>
<reference evidence="2" key="2">
    <citation type="submission" date="2018-07" db="EMBL/GenBank/DDBJ databases">
        <authorList>
            <person name="Mckenzie S.K."/>
            <person name="Kronauer D.J.C."/>
        </authorList>
    </citation>
    <scope>NUCLEOTIDE SEQUENCE</scope>
    <source>
        <strain evidence="2">Clonal line C1</strain>
    </source>
</reference>
<dbReference type="GO" id="GO:0005739">
    <property type="term" value="C:mitochondrion"/>
    <property type="evidence" value="ECO:0007669"/>
    <property type="project" value="UniProtKB-SubCell"/>
</dbReference>
<comment type="similarity">
    <text evidence="1">Belongs to the MGME1 family.</text>
</comment>
<evidence type="ECO:0000256" key="1">
    <source>
        <dbReference type="HAMAP-Rule" id="MF_03030"/>
    </source>
</evidence>
<dbReference type="GO" id="GO:0043504">
    <property type="term" value="P:mitochondrial DNA repair"/>
    <property type="evidence" value="ECO:0007669"/>
    <property type="project" value="UniProtKB-UniRule"/>
</dbReference>
<comment type="caution">
    <text evidence="2">The sequence shown here is derived from an EMBL/GenBank/DDBJ whole genome shotgun (WGS) entry which is preliminary data.</text>
</comment>
<proteinExistence type="inferred from homology"/>
<accession>A0A3L8DPR6</accession>
<keyword evidence="1" id="KW-0378">Hydrolase</keyword>
<comment type="subcellular location">
    <subcellularLocation>
        <location evidence="1">Mitochondrion</location>
    </subcellularLocation>
</comment>
<protein>
    <recommendedName>
        <fullName evidence="1">Mitochondrial genome maintenance exonuclease 1</fullName>
        <ecNumber evidence="1">3.1.-.-</ecNumber>
    </recommendedName>
</protein>